<name>A0A8D2DQK9_SCIVU</name>
<dbReference type="GeneTree" id="ENSGT00390000018051"/>
<evidence type="ECO:0000313" key="1">
    <source>
        <dbReference type="Ensembl" id="ENSSVLP00005027768.1"/>
    </source>
</evidence>
<dbReference type="GO" id="GO:0005739">
    <property type="term" value="C:mitochondrion"/>
    <property type="evidence" value="ECO:0007669"/>
    <property type="project" value="TreeGrafter"/>
</dbReference>
<dbReference type="OrthoDB" id="10251048at2759"/>
<evidence type="ECO:0000313" key="2">
    <source>
        <dbReference type="Proteomes" id="UP000694564"/>
    </source>
</evidence>
<reference evidence="1" key="1">
    <citation type="submission" date="2025-08" db="UniProtKB">
        <authorList>
            <consortium name="Ensembl"/>
        </authorList>
    </citation>
    <scope>IDENTIFICATION</scope>
</reference>
<accession>A0A8D2DQK9</accession>
<dbReference type="AlphaFoldDB" id="A0A8D2DQK9"/>
<sequence>MAALRRVAALRTELRLCGRVARAAWGLSPRRGYALSPAEPLLRNDFPAIEGVLLLGEPVRWETSLQLIMDVLLSNGNPGTGLATAPYPHLPVLASNMDLLWMAEAKMPSDNPMSDVYGANLFHQYLQMAKHGRAEELVPGGLWKQRPSATQSCASILVCTGVYSPQNLGSTGPAQGGAEPPFHGHRDFNFSPGLMEASHVVNDVNEAVQLVFHQEGWTL</sequence>
<dbReference type="InterPro" id="IPR050324">
    <property type="entry name" value="CDP-alcohol_PTase-I"/>
</dbReference>
<dbReference type="PANTHER" id="PTHR14269:SF17">
    <property type="entry name" value="HALOACID DEHALOGENASE-LIKE HYDROLASE DOMAIN-CONTAINING 5"/>
    <property type="match status" value="1"/>
</dbReference>
<gene>
    <name evidence="1" type="primary">HDHD5</name>
</gene>
<protein>
    <submittedName>
        <fullName evidence="1">Haloacid dehalogenase like hydrolase domain containing 5</fullName>
    </submittedName>
</protein>
<proteinExistence type="predicted"/>
<dbReference type="PANTHER" id="PTHR14269">
    <property type="entry name" value="CDP-DIACYLGLYCEROL--GLYCEROL-3-PHOSPHATE 3-PHOSPHATIDYLTRANSFERASE-RELATED"/>
    <property type="match status" value="1"/>
</dbReference>
<dbReference type="InterPro" id="IPR023214">
    <property type="entry name" value="HAD_sf"/>
</dbReference>
<organism evidence="1 2">
    <name type="scientific">Sciurus vulgaris</name>
    <name type="common">Eurasian red squirrel</name>
    <dbReference type="NCBI Taxonomy" id="55149"/>
    <lineage>
        <taxon>Eukaryota</taxon>
        <taxon>Metazoa</taxon>
        <taxon>Chordata</taxon>
        <taxon>Craniata</taxon>
        <taxon>Vertebrata</taxon>
        <taxon>Euteleostomi</taxon>
        <taxon>Mammalia</taxon>
        <taxon>Eutheria</taxon>
        <taxon>Euarchontoglires</taxon>
        <taxon>Glires</taxon>
        <taxon>Rodentia</taxon>
        <taxon>Sciuromorpha</taxon>
        <taxon>Sciuridae</taxon>
        <taxon>Sciurinae</taxon>
        <taxon>Sciurini</taxon>
        <taxon>Sciurus</taxon>
    </lineage>
</organism>
<dbReference type="Ensembl" id="ENSSVLT00005030858.1">
    <property type="protein sequence ID" value="ENSSVLP00005027768.1"/>
    <property type="gene ID" value="ENSSVLG00005021890.1"/>
</dbReference>
<keyword evidence="2" id="KW-1185">Reference proteome</keyword>
<dbReference type="GO" id="GO:0046474">
    <property type="term" value="P:glycerophospholipid biosynthetic process"/>
    <property type="evidence" value="ECO:0007669"/>
    <property type="project" value="TreeGrafter"/>
</dbReference>
<reference evidence="1" key="2">
    <citation type="submission" date="2025-09" db="UniProtKB">
        <authorList>
            <consortium name="Ensembl"/>
        </authorList>
    </citation>
    <scope>IDENTIFICATION</scope>
</reference>
<dbReference type="Gene3D" id="3.40.50.1000">
    <property type="entry name" value="HAD superfamily/HAD-like"/>
    <property type="match status" value="1"/>
</dbReference>
<dbReference type="Proteomes" id="UP000694564">
    <property type="component" value="Chromosome 5"/>
</dbReference>